<accession>A0A926CZL5</accession>
<dbReference type="RefSeq" id="WP_249285486.1">
    <property type="nucleotide sequence ID" value="NZ_JACRSO010000004.1"/>
</dbReference>
<dbReference type="EMBL" id="JACRSO010000004">
    <property type="protein sequence ID" value="MBC8529660.1"/>
    <property type="molecule type" value="Genomic_DNA"/>
</dbReference>
<organism evidence="2 3">
    <name type="scientific">Luoshenia tenuis</name>
    <dbReference type="NCBI Taxonomy" id="2763654"/>
    <lineage>
        <taxon>Bacteria</taxon>
        <taxon>Bacillati</taxon>
        <taxon>Bacillota</taxon>
        <taxon>Clostridia</taxon>
        <taxon>Christensenellales</taxon>
        <taxon>Christensenellaceae</taxon>
        <taxon>Luoshenia</taxon>
    </lineage>
</organism>
<evidence type="ECO:0000256" key="1">
    <source>
        <dbReference type="SAM" id="MobiDB-lite"/>
    </source>
</evidence>
<keyword evidence="3" id="KW-1185">Reference proteome</keyword>
<name>A0A926CZL5_9FIRM</name>
<feature type="region of interest" description="Disordered" evidence="1">
    <location>
        <begin position="281"/>
        <end position="300"/>
    </location>
</feature>
<dbReference type="Pfam" id="PF18937">
    <property type="entry name" value="DUF5685"/>
    <property type="match status" value="1"/>
</dbReference>
<protein>
    <submittedName>
        <fullName evidence="2">Uncharacterized protein</fullName>
    </submittedName>
</protein>
<sequence>MFGYIAPFRPELKVRDEALFKAYYCGLCKAIGRGCGAVCRLGLTYDLAALAVFADMVQPVPGKLYAGRCALHPTRRRPLVERGEALSYAADLNTLLMAGKLRDDVADGKKTRLPAVWALAPGAKKAAARRPEQYQSIKENLAALAELERAGCDVADQAAHPFATLMGEIFCGAVPGEKRSAREAWRFMGYNLGRWVYLLDAWDDLGRDLISGNYNPLRLSRPGLSQEGEIRASLREEMAFSLTQSLAQASRAFELVAAGRNQALAHNILYDGCAQKMDEILAHPGEKRKREGRKKEDESL</sequence>
<reference evidence="2" key="1">
    <citation type="submission" date="2020-08" db="EMBL/GenBank/DDBJ databases">
        <title>Genome public.</title>
        <authorList>
            <person name="Liu C."/>
            <person name="Sun Q."/>
        </authorList>
    </citation>
    <scope>NUCLEOTIDE SEQUENCE</scope>
    <source>
        <strain evidence="2">NSJ-44</strain>
    </source>
</reference>
<dbReference type="AlphaFoldDB" id="A0A926CZL5"/>
<dbReference type="Proteomes" id="UP000654279">
    <property type="component" value="Unassembled WGS sequence"/>
</dbReference>
<proteinExistence type="predicted"/>
<evidence type="ECO:0000313" key="3">
    <source>
        <dbReference type="Proteomes" id="UP000654279"/>
    </source>
</evidence>
<gene>
    <name evidence="2" type="ORF">H8699_09495</name>
</gene>
<evidence type="ECO:0000313" key="2">
    <source>
        <dbReference type="EMBL" id="MBC8529660.1"/>
    </source>
</evidence>
<dbReference type="InterPro" id="IPR043740">
    <property type="entry name" value="DUF5685"/>
</dbReference>
<comment type="caution">
    <text evidence="2">The sequence shown here is derived from an EMBL/GenBank/DDBJ whole genome shotgun (WGS) entry which is preliminary data.</text>
</comment>